<accession>A0A7D4IAE5</accession>
<gene>
    <name evidence="3" type="ORF">FOC84_22130</name>
</gene>
<dbReference type="RefSeq" id="WP_173146322.1">
    <property type="nucleotide sequence ID" value="NZ_CP053985.1"/>
</dbReference>
<dbReference type="PANTHER" id="PTHR42928:SF5">
    <property type="entry name" value="BLR1237 PROTEIN"/>
    <property type="match status" value="1"/>
</dbReference>
<sequence length="332" mass="35127">MKRRTVVLGIRGIGALAAGAALLAAPGVRAQSPYPDHPIRLIVPYGPGASADQIARKFAEKFGRAIGQPVVVENKPGGSTAIGFNAVASAPADGYTMLFSSASVAVYNPVLQKNLPYKVDDLTTIALLVDVPLNLLTNTQTPINSISELAAYGKSHPGELRYSSAGIGTSTHLAGEFLKQTLGIDLVHVPYTGNAAAMVGVLRNDVQLIFDAPAPPLPQIKAGKIKALGLGSAQRQPLYAGVPPIRDAGYPDFEAGLWYGVAINRNTPAPVLQTIHGAIDTVLADPDFLREATDTWGAVPFKSMSQQQIDTHIQEQKRLWRSIVDKAGISLD</sequence>
<feature type="signal peptide" evidence="2">
    <location>
        <begin position="1"/>
        <end position="30"/>
    </location>
</feature>
<dbReference type="AlphaFoldDB" id="A0A7D4IAE5"/>
<evidence type="ECO:0000313" key="3">
    <source>
        <dbReference type="EMBL" id="QKH37481.1"/>
    </source>
</evidence>
<evidence type="ECO:0000256" key="1">
    <source>
        <dbReference type="ARBA" id="ARBA00006987"/>
    </source>
</evidence>
<protein>
    <submittedName>
        <fullName evidence="3">Tripartite tricarboxylate transporter substrate binding protein</fullName>
    </submittedName>
</protein>
<dbReference type="KEGG" id="apes:FOC84_22130"/>
<dbReference type="PANTHER" id="PTHR42928">
    <property type="entry name" value="TRICARBOXYLATE-BINDING PROTEIN"/>
    <property type="match status" value="1"/>
</dbReference>
<reference evidence="3 4" key="1">
    <citation type="submission" date="2020-05" db="EMBL/GenBank/DDBJ databases">
        <title>FDA dAtabase for Regulatory Grade micrObial Sequences (FDA-ARGOS): Supporting development and validation of Infectious Disease Dx tests.</title>
        <authorList>
            <person name="Sproer C."/>
            <person name="Gronow S."/>
            <person name="Severitt S."/>
            <person name="Schroder I."/>
            <person name="Tallon L."/>
            <person name="Sadzewicz L."/>
            <person name="Zhao X."/>
            <person name="Vavikolanu K."/>
            <person name="Mehta A."/>
            <person name="Aluvathingal J."/>
            <person name="Nadendla S."/>
            <person name="Myers T."/>
            <person name="Yan Y."/>
            <person name="Sichtig H."/>
        </authorList>
    </citation>
    <scope>NUCLEOTIDE SEQUENCE [LARGE SCALE GENOMIC DNA]</scope>
    <source>
        <strain evidence="3 4">FDAARGOS_790</strain>
    </source>
</reference>
<proteinExistence type="inferred from homology"/>
<dbReference type="EMBL" id="CP053985">
    <property type="protein sequence ID" value="QKH37481.1"/>
    <property type="molecule type" value="Genomic_DNA"/>
</dbReference>
<dbReference type="CDD" id="cd07012">
    <property type="entry name" value="PBP2_Bug_TTT"/>
    <property type="match status" value="1"/>
</dbReference>
<dbReference type="Proteomes" id="UP000500970">
    <property type="component" value="Chromosome"/>
</dbReference>
<keyword evidence="4" id="KW-1185">Reference proteome</keyword>
<dbReference type="Pfam" id="PF03401">
    <property type="entry name" value="TctC"/>
    <property type="match status" value="1"/>
</dbReference>
<evidence type="ECO:0000256" key="2">
    <source>
        <dbReference type="SAM" id="SignalP"/>
    </source>
</evidence>
<dbReference type="PIRSF" id="PIRSF017082">
    <property type="entry name" value="YflP"/>
    <property type="match status" value="1"/>
</dbReference>
<dbReference type="InterPro" id="IPR042100">
    <property type="entry name" value="Bug_dom1"/>
</dbReference>
<name>A0A7D4IAE5_9BURK</name>
<dbReference type="SUPFAM" id="SSF53850">
    <property type="entry name" value="Periplasmic binding protein-like II"/>
    <property type="match status" value="1"/>
</dbReference>
<evidence type="ECO:0000313" key="4">
    <source>
        <dbReference type="Proteomes" id="UP000500970"/>
    </source>
</evidence>
<feature type="chain" id="PRO_5028818637" evidence="2">
    <location>
        <begin position="31"/>
        <end position="332"/>
    </location>
</feature>
<dbReference type="InterPro" id="IPR005064">
    <property type="entry name" value="BUG"/>
</dbReference>
<comment type="similarity">
    <text evidence="1">Belongs to the UPF0065 (bug) family.</text>
</comment>
<keyword evidence="2" id="KW-0732">Signal</keyword>
<dbReference type="Gene3D" id="3.40.190.150">
    <property type="entry name" value="Bordetella uptake gene, domain 1"/>
    <property type="match status" value="1"/>
</dbReference>
<dbReference type="Gene3D" id="3.40.190.10">
    <property type="entry name" value="Periplasmic binding protein-like II"/>
    <property type="match status" value="1"/>
</dbReference>
<organism evidence="3 4">
    <name type="scientific">Achromobacter pestifer</name>
    <dbReference type="NCBI Taxonomy" id="1353889"/>
    <lineage>
        <taxon>Bacteria</taxon>
        <taxon>Pseudomonadati</taxon>
        <taxon>Pseudomonadota</taxon>
        <taxon>Betaproteobacteria</taxon>
        <taxon>Burkholderiales</taxon>
        <taxon>Alcaligenaceae</taxon>
        <taxon>Achromobacter</taxon>
    </lineage>
</organism>